<keyword evidence="1" id="KW-0812">Transmembrane</keyword>
<dbReference type="Proteomes" id="UP001054945">
    <property type="component" value="Unassembled WGS sequence"/>
</dbReference>
<reference evidence="2 3" key="1">
    <citation type="submission" date="2021-06" db="EMBL/GenBank/DDBJ databases">
        <title>Caerostris extrusa draft genome.</title>
        <authorList>
            <person name="Kono N."/>
            <person name="Arakawa K."/>
        </authorList>
    </citation>
    <scope>NUCLEOTIDE SEQUENCE [LARGE SCALE GENOMIC DNA]</scope>
</reference>
<keyword evidence="3" id="KW-1185">Reference proteome</keyword>
<feature type="transmembrane region" description="Helical" evidence="1">
    <location>
        <begin position="26"/>
        <end position="44"/>
    </location>
</feature>
<gene>
    <name evidence="2" type="ORF">CEXT_20751</name>
</gene>
<evidence type="ECO:0000313" key="2">
    <source>
        <dbReference type="EMBL" id="GIY12084.1"/>
    </source>
</evidence>
<comment type="caution">
    <text evidence="2">The sequence shown here is derived from an EMBL/GenBank/DDBJ whole genome shotgun (WGS) entry which is preliminary data.</text>
</comment>
<keyword evidence="1" id="KW-1133">Transmembrane helix</keyword>
<name>A0AAV4QUX2_CAEEX</name>
<keyword evidence="1" id="KW-0472">Membrane</keyword>
<proteinExistence type="predicted"/>
<accession>A0AAV4QUX2</accession>
<protein>
    <submittedName>
        <fullName evidence="2">Uncharacterized protein</fullName>
    </submittedName>
</protein>
<organism evidence="2 3">
    <name type="scientific">Caerostris extrusa</name>
    <name type="common">Bark spider</name>
    <name type="synonym">Caerostris bankana</name>
    <dbReference type="NCBI Taxonomy" id="172846"/>
    <lineage>
        <taxon>Eukaryota</taxon>
        <taxon>Metazoa</taxon>
        <taxon>Ecdysozoa</taxon>
        <taxon>Arthropoda</taxon>
        <taxon>Chelicerata</taxon>
        <taxon>Arachnida</taxon>
        <taxon>Araneae</taxon>
        <taxon>Araneomorphae</taxon>
        <taxon>Entelegynae</taxon>
        <taxon>Araneoidea</taxon>
        <taxon>Araneidae</taxon>
        <taxon>Caerostris</taxon>
    </lineage>
</organism>
<sequence length="100" mass="11349">MSESTDTRTRCDFKAVSLEKKRPKSLLNIVRGWGASAILFYLWISVAGRRRGGNEFDIHLADVGLLCERAETRRKFLPFINVERLDSLSALLFMGNFVAV</sequence>
<evidence type="ECO:0000256" key="1">
    <source>
        <dbReference type="SAM" id="Phobius"/>
    </source>
</evidence>
<evidence type="ECO:0000313" key="3">
    <source>
        <dbReference type="Proteomes" id="UP001054945"/>
    </source>
</evidence>
<dbReference type="EMBL" id="BPLR01006737">
    <property type="protein sequence ID" value="GIY12084.1"/>
    <property type="molecule type" value="Genomic_DNA"/>
</dbReference>
<dbReference type="AlphaFoldDB" id="A0AAV4QUX2"/>